<evidence type="ECO:0000313" key="2">
    <source>
        <dbReference type="Proteomes" id="UP000501690"/>
    </source>
</evidence>
<dbReference type="Proteomes" id="UP000501690">
    <property type="component" value="Linkage Group LG3"/>
</dbReference>
<organism evidence="1 2">
    <name type="scientific">Vigna unguiculata</name>
    <name type="common">Cowpea</name>
    <dbReference type="NCBI Taxonomy" id="3917"/>
    <lineage>
        <taxon>Eukaryota</taxon>
        <taxon>Viridiplantae</taxon>
        <taxon>Streptophyta</taxon>
        <taxon>Embryophyta</taxon>
        <taxon>Tracheophyta</taxon>
        <taxon>Spermatophyta</taxon>
        <taxon>Magnoliopsida</taxon>
        <taxon>eudicotyledons</taxon>
        <taxon>Gunneridae</taxon>
        <taxon>Pentapetalae</taxon>
        <taxon>rosids</taxon>
        <taxon>fabids</taxon>
        <taxon>Fabales</taxon>
        <taxon>Fabaceae</taxon>
        <taxon>Papilionoideae</taxon>
        <taxon>50 kb inversion clade</taxon>
        <taxon>NPAAA clade</taxon>
        <taxon>indigoferoid/millettioid clade</taxon>
        <taxon>Phaseoleae</taxon>
        <taxon>Vigna</taxon>
    </lineage>
</organism>
<proteinExistence type="predicted"/>
<keyword evidence="2" id="KW-1185">Reference proteome</keyword>
<name>A0A4D6LEU3_VIGUN</name>
<protein>
    <submittedName>
        <fullName evidence="1">Uncharacterized protein</fullName>
    </submittedName>
</protein>
<gene>
    <name evidence="1" type="ORF">DEO72_LG3g1664</name>
</gene>
<sequence length="68" mass="8017">MVVHRCKRCIFQVRSVNGTGAMVRCGEDGVCVSVWLAFRENLLVRDELVLAWAWWWLKGWMQCRYALL</sequence>
<dbReference type="AlphaFoldDB" id="A0A4D6LEU3"/>
<dbReference type="EMBL" id="CP039347">
    <property type="protein sequence ID" value="QCD87131.1"/>
    <property type="molecule type" value="Genomic_DNA"/>
</dbReference>
<evidence type="ECO:0000313" key="1">
    <source>
        <dbReference type="EMBL" id="QCD87131.1"/>
    </source>
</evidence>
<reference evidence="1 2" key="1">
    <citation type="submission" date="2019-04" db="EMBL/GenBank/DDBJ databases">
        <title>An improved genome assembly and genetic linkage map for asparagus bean, Vigna unguiculata ssp. sesquipedialis.</title>
        <authorList>
            <person name="Xia Q."/>
            <person name="Zhang R."/>
            <person name="Dong Y."/>
        </authorList>
    </citation>
    <scope>NUCLEOTIDE SEQUENCE [LARGE SCALE GENOMIC DNA]</scope>
    <source>
        <tissue evidence="1">Leaf</tissue>
    </source>
</reference>
<accession>A0A4D6LEU3</accession>